<dbReference type="InterPro" id="IPR036415">
    <property type="entry name" value="Lamin_tail_dom_sf"/>
</dbReference>
<evidence type="ECO:0000313" key="4">
    <source>
        <dbReference type="EMBL" id="SEW32123.1"/>
    </source>
</evidence>
<dbReference type="InterPro" id="IPR038081">
    <property type="entry name" value="CalX-like_sf"/>
</dbReference>
<protein>
    <submittedName>
        <fullName evidence="4">Ig-like domain-containing protein</fullName>
    </submittedName>
</protein>
<name>A0A1I0QWT5_9BACT</name>
<dbReference type="PROSITE" id="PS51257">
    <property type="entry name" value="PROKAR_LIPOPROTEIN"/>
    <property type="match status" value="1"/>
</dbReference>
<proteinExistence type="predicted"/>
<accession>A0A1I0QWT5</accession>
<feature type="domain" description="LTD" evidence="3">
    <location>
        <begin position="241"/>
        <end position="403"/>
    </location>
</feature>
<dbReference type="PROSITE" id="PS51841">
    <property type="entry name" value="LTD"/>
    <property type="match status" value="2"/>
</dbReference>
<dbReference type="AlphaFoldDB" id="A0A1I0QWT5"/>
<feature type="chain" id="PRO_5011600267" evidence="2">
    <location>
        <begin position="32"/>
        <end position="624"/>
    </location>
</feature>
<keyword evidence="1 2" id="KW-0732">Signal</keyword>
<dbReference type="InterPro" id="IPR032812">
    <property type="entry name" value="SbsA_Ig"/>
</dbReference>
<evidence type="ECO:0000256" key="2">
    <source>
        <dbReference type="SAM" id="SignalP"/>
    </source>
</evidence>
<dbReference type="SUPFAM" id="SSF141072">
    <property type="entry name" value="CalX-like"/>
    <property type="match status" value="1"/>
</dbReference>
<dbReference type="Gene3D" id="2.60.40.2030">
    <property type="match status" value="1"/>
</dbReference>
<dbReference type="Pfam" id="PF00932">
    <property type="entry name" value="LTD"/>
    <property type="match status" value="2"/>
</dbReference>
<dbReference type="Pfam" id="PF13205">
    <property type="entry name" value="Big_5"/>
    <property type="match status" value="1"/>
</dbReference>
<evidence type="ECO:0000259" key="3">
    <source>
        <dbReference type="PROSITE" id="PS51841"/>
    </source>
</evidence>
<sequence>MKTKTLKNTIMKNRSLNTALLLVAMIFVALSGCKEEDDMPISNALRVLTAKVNDVNLKDEPTGVEQQVSVELVFSHTLNTTAFESALSVSSGSGEVALNFAYSNSNSIVTITNVNELDYETVYTVAMEPGAYGEAGNELDEAVAFSFTVKEFVPPNVTLAKNVPSISEDGEVATITGTLSEPVNNDVTVNLAFAGTAAATDFVASATSFVIPAGELTGSITITAVNDVEVESLENILITIESITNAIEATPQEVSLSITDNDSAGRGFIINEVLFDPPSGDAGDANGDGTRSASEDEFIEFVNDSDVPMDLSGFTLYDATNFETNTPRHTFPAGTIVPAHGVYVLFGGGNPGGDFGTAMVGVSTTGNMNLNNADDQIIILDATGNEFLVFDTQVDGAGIDFGADQSVTRSPDITGDFTLHTTANASLTFSPGKMNDGTNFEAGGGGNTGLGLIINEVLFDPPSGDAGDANLDGTRSASEDEFIEFINDSDSPIDLSGFTLYDEDNFAINTPRHTFPAGTVIPAHGVYVLFGGGAPAATIGNAMVGVTTTGNMNLNNAGDKIIILDASGNEYLTFDTAVDGSGLDFGSDQSITRSPDITGGYTLHETANASLAFSPGKKVDGTDF</sequence>
<dbReference type="SUPFAM" id="SSF74853">
    <property type="entry name" value="Lamin A/C globular tail domain"/>
    <property type="match status" value="2"/>
</dbReference>
<dbReference type="STRING" id="1267423.SAMN05216290_2825"/>
<dbReference type="EMBL" id="FOIR01000002">
    <property type="protein sequence ID" value="SEW32123.1"/>
    <property type="molecule type" value="Genomic_DNA"/>
</dbReference>
<organism evidence="4 5">
    <name type="scientific">Roseivirga pacifica</name>
    <dbReference type="NCBI Taxonomy" id="1267423"/>
    <lineage>
        <taxon>Bacteria</taxon>
        <taxon>Pseudomonadati</taxon>
        <taxon>Bacteroidota</taxon>
        <taxon>Cytophagia</taxon>
        <taxon>Cytophagales</taxon>
        <taxon>Roseivirgaceae</taxon>
        <taxon>Roseivirga</taxon>
    </lineage>
</organism>
<feature type="domain" description="LTD" evidence="3">
    <location>
        <begin position="436"/>
        <end position="587"/>
    </location>
</feature>
<dbReference type="OrthoDB" id="1522982at2"/>
<keyword evidence="5" id="KW-1185">Reference proteome</keyword>
<evidence type="ECO:0000313" key="5">
    <source>
        <dbReference type="Proteomes" id="UP000199437"/>
    </source>
</evidence>
<dbReference type="Proteomes" id="UP000199437">
    <property type="component" value="Unassembled WGS sequence"/>
</dbReference>
<feature type="signal peptide" evidence="2">
    <location>
        <begin position="1"/>
        <end position="31"/>
    </location>
</feature>
<evidence type="ECO:0000256" key="1">
    <source>
        <dbReference type="ARBA" id="ARBA00022729"/>
    </source>
</evidence>
<reference evidence="5" key="1">
    <citation type="submission" date="2016-10" db="EMBL/GenBank/DDBJ databases">
        <authorList>
            <person name="Varghese N."/>
            <person name="Submissions S."/>
        </authorList>
    </citation>
    <scope>NUCLEOTIDE SEQUENCE [LARGE SCALE GENOMIC DNA]</scope>
    <source>
        <strain evidence="5">CGMCC 1.12402</strain>
    </source>
</reference>
<dbReference type="InterPro" id="IPR001322">
    <property type="entry name" value="Lamin_tail_dom"/>
</dbReference>
<dbReference type="Gene3D" id="2.60.40.1260">
    <property type="entry name" value="Lamin Tail domain"/>
    <property type="match status" value="2"/>
</dbReference>
<gene>
    <name evidence="4" type="ORF">SAMN05216290_2825</name>
</gene>